<dbReference type="Gene3D" id="3.40.630.30">
    <property type="match status" value="1"/>
</dbReference>
<sequence length="169" mass="19344">MLILQTERLLLREFDLNDAPFILELLNTDEWVTNIGDFNVKTIDDAKGYLLSRPMEGYKKNGYGMWAVVIKETGQLIGMCGLIKRDTLDRPDIGYALLPQFTGKGYAFEMAEATLKYGMEKLYMQRIAAISIETNKPSINLLKKLGFSYEKQIRLSEDADELQLYSIIK</sequence>
<dbReference type="InterPro" id="IPR000182">
    <property type="entry name" value="GNAT_dom"/>
</dbReference>
<dbReference type="PANTHER" id="PTHR43792">
    <property type="entry name" value="GNAT FAMILY, PUTATIVE (AFU_ORTHOLOGUE AFUA_3G00765)-RELATED-RELATED"/>
    <property type="match status" value="1"/>
</dbReference>
<dbReference type="PANTHER" id="PTHR43792:SF1">
    <property type="entry name" value="N-ACETYLTRANSFERASE DOMAIN-CONTAINING PROTEIN"/>
    <property type="match status" value="1"/>
</dbReference>
<reference evidence="2 3" key="1">
    <citation type="submission" date="2019-01" db="EMBL/GenBank/DDBJ databases">
        <authorList>
            <person name="Chen W.-M."/>
        </authorList>
    </citation>
    <scope>NUCLEOTIDE SEQUENCE [LARGE SCALE GENOMIC DNA]</scope>
    <source>
        <strain evidence="2 3">YBJ-36</strain>
    </source>
</reference>
<keyword evidence="2" id="KW-0808">Transferase</keyword>
<protein>
    <submittedName>
        <fullName evidence="2">N-acetyltransferase</fullName>
    </submittedName>
</protein>
<dbReference type="InterPro" id="IPR051531">
    <property type="entry name" value="N-acetyltransferase"/>
</dbReference>
<dbReference type="InterPro" id="IPR016181">
    <property type="entry name" value="Acyl_CoA_acyltransferase"/>
</dbReference>
<dbReference type="PROSITE" id="PS51186">
    <property type="entry name" value="GNAT"/>
    <property type="match status" value="1"/>
</dbReference>
<dbReference type="SUPFAM" id="SSF55729">
    <property type="entry name" value="Acyl-CoA N-acyltransferases (Nat)"/>
    <property type="match status" value="1"/>
</dbReference>
<proteinExistence type="predicted"/>
<dbReference type="EMBL" id="SACK01000001">
    <property type="protein sequence ID" value="RVU02765.1"/>
    <property type="molecule type" value="Genomic_DNA"/>
</dbReference>
<dbReference type="OrthoDB" id="9798081at2"/>
<evidence type="ECO:0000313" key="2">
    <source>
        <dbReference type="EMBL" id="RVU02765.1"/>
    </source>
</evidence>
<gene>
    <name evidence="2" type="ORF">EOD41_02170</name>
</gene>
<evidence type="ECO:0000313" key="3">
    <source>
        <dbReference type="Proteomes" id="UP000282759"/>
    </source>
</evidence>
<dbReference type="RefSeq" id="WP_127703131.1">
    <property type="nucleotide sequence ID" value="NZ_SACK01000001.1"/>
</dbReference>
<dbReference type="AlphaFoldDB" id="A0A3S2V3Y1"/>
<accession>A0A3S2V3Y1</accession>
<organism evidence="2 3">
    <name type="scientific">Mucilaginibacter limnophilus</name>
    <dbReference type="NCBI Taxonomy" id="1932778"/>
    <lineage>
        <taxon>Bacteria</taxon>
        <taxon>Pseudomonadati</taxon>
        <taxon>Bacteroidota</taxon>
        <taxon>Sphingobacteriia</taxon>
        <taxon>Sphingobacteriales</taxon>
        <taxon>Sphingobacteriaceae</taxon>
        <taxon>Mucilaginibacter</taxon>
    </lineage>
</organism>
<name>A0A3S2V3Y1_9SPHI</name>
<dbReference type="Pfam" id="PF13302">
    <property type="entry name" value="Acetyltransf_3"/>
    <property type="match status" value="1"/>
</dbReference>
<keyword evidence="3" id="KW-1185">Reference proteome</keyword>
<dbReference type="Proteomes" id="UP000282759">
    <property type="component" value="Unassembled WGS sequence"/>
</dbReference>
<evidence type="ECO:0000259" key="1">
    <source>
        <dbReference type="PROSITE" id="PS51186"/>
    </source>
</evidence>
<dbReference type="CDD" id="cd04301">
    <property type="entry name" value="NAT_SF"/>
    <property type="match status" value="1"/>
</dbReference>
<dbReference type="GO" id="GO:0016747">
    <property type="term" value="F:acyltransferase activity, transferring groups other than amino-acyl groups"/>
    <property type="evidence" value="ECO:0007669"/>
    <property type="project" value="InterPro"/>
</dbReference>
<feature type="domain" description="N-acetyltransferase" evidence="1">
    <location>
        <begin position="9"/>
        <end position="169"/>
    </location>
</feature>
<comment type="caution">
    <text evidence="2">The sequence shown here is derived from an EMBL/GenBank/DDBJ whole genome shotgun (WGS) entry which is preliminary data.</text>
</comment>